<dbReference type="EMBL" id="JASBNA010000005">
    <property type="protein sequence ID" value="KAK7691799.1"/>
    <property type="molecule type" value="Genomic_DNA"/>
</dbReference>
<gene>
    <name evidence="1" type="ORF">QCA50_005202</name>
</gene>
<evidence type="ECO:0000313" key="1">
    <source>
        <dbReference type="EMBL" id="KAK7691799.1"/>
    </source>
</evidence>
<evidence type="ECO:0008006" key="3">
    <source>
        <dbReference type="Google" id="ProtNLM"/>
    </source>
</evidence>
<proteinExistence type="predicted"/>
<accession>A0AAW0GJ31</accession>
<evidence type="ECO:0000313" key="2">
    <source>
        <dbReference type="Proteomes" id="UP001385951"/>
    </source>
</evidence>
<keyword evidence="2" id="KW-1185">Reference proteome</keyword>
<dbReference type="Proteomes" id="UP001385951">
    <property type="component" value="Unassembled WGS sequence"/>
</dbReference>
<name>A0AAW0GJ31_9APHY</name>
<organism evidence="1 2">
    <name type="scientific">Cerrena zonata</name>
    <dbReference type="NCBI Taxonomy" id="2478898"/>
    <lineage>
        <taxon>Eukaryota</taxon>
        <taxon>Fungi</taxon>
        <taxon>Dikarya</taxon>
        <taxon>Basidiomycota</taxon>
        <taxon>Agaricomycotina</taxon>
        <taxon>Agaricomycetes</taxon>
        <taxon>Polyporales</taxon>
        <taxon>Cerrenaceae</taxon>
        <taxon>Cerrena</taxon>
    </lineage>
</organism>
<reference evidence="1 2" key="1">
    <citation type="submission" date="2022-09" db="EMBL/GenBank/DDBJ databases">
        <authorList>
            <person name="Palmer J.M."/>
        </authorList>
    </citation>
    <scope>NUCLEOTIDE SEQUENCE [LARGE SCALE GENOMIC DNA]</scope>
    <source>
        <strain evidence="1 2">DSM 7382</strain>
    </source>
</reference>
<dbReference type="AlphaFoldDB" id="A0AAW0GJ31"/>
<comment type="caution">
    <text evidence="1">The sequence shown here is derived from an EMBL/GenBank/DDBJ whole genome shotgun (WGS) entry which is preliminary data.</text>
</comment>
<protein>
    <recommendedName>
        <fullName evidence="3">Hypervirulence associated protein TUDOR domain-containing protein</fullName>
    </recommendedName>
</protein>
<sequence length="131" mass="14698">MPNSTFFQRTWHRLADPKATISVDSDMTQRGQDIREENLPESGDDIVEWKEGPDMVIEKRGAPGEDVEVTVIKNAYAKHPVSNRHHNHDSGVEGTLHDAKGRISHAPNDLMKNLEHAGHDAEAKVKQSLHH</sequence>